<dbReference type="GO" id="GO:0016020">
    <property type="term" value="C:membrane"/>
    <property type="evidence" value="ECO:0007669"/>
    <property type="project" value="UniProtKB-SubCell"/>
</dbReference>
<feature type="transmembrane region" description="Helical" evidence="6">
    <location>
        <begin position="12"/>
        <end position="36"/>
    </location>
</feature>
<feature type="non-terminal residue" evidence="8">
    <location>
        <position position="249"/>
    </location>
</feature>
<reference evidence="10" key="3">
    <citation type="submission" date="2025-04" db="UniProtKB">
        <authorList>
            <consortium name="RefSeq"/>
        </authorList>
    </citation>
    <scope>IDENTIFICATION</scope>
    <source>
        <strain evidence="10">CBS 781.70</strain>
    </source>
</reference>
<proteinExistence type="inferred from homology"/>
<dbReference type="InterPro" id="IPR049326">
    <property type="entry name" value="Rhodopsin_dom_fungi"/>
</dbReference>
<evidence type="ECO:0000256" key="5">
    <source>
        <dbReference type="ARBA" id="ARBA00038359"/>
    </source>
</evidence>
<feature type="transmembrane region" description="Helical" evidence="6">
    <location>
        <begin position="212"/>
        <end position="231"/>
    </location>
</feature>
<dbReference type="GeneID" id="54416284"/>
<evidence type="ECO:0000256" key="2">
    <source>
        <dbReference type="ARBA" id="ARBA00022692"/>
    </source>
</evidence>
<comment type="subcellular location">
    <subcellularLocation>
        <location evidence="1">Membrane</location>
        <topology evidence="1">Multi-pass membrane protein</topology>
    </subcellularLocation>
</comment>
<keyword evidence="4 6" id="KW-0472">Membrane</keyword>
<sequence length="249" mass="28108">MNHSEEETQSRSHALIAVAAVMLFVTYLTVSLRLWVRGRMIHSLGWDDAHMCIALWSIINEVFYVLTHIFMKISLAILFLRLIIVKWQRYLVFIVIGLGTIVNIVSIFFVIFMCGNPRSYLDRVVTKKCVNSTVQIAMAYEQAGVTLMTDWVLAILPVFLLWNAKMDRRTKVSVGFILLLGTTGSVAAVARFPYIENIALVDDFFWNASNLAIWSTIELGTGITAGSLATLRPLFKRIAYHVNKSTRSG</sequence>
<dbReference type="Proteomes" id="UP000504638">
    <property type="component" value="Unplaced"/>
</dbReference>
<evidence type="ECO:0000256" key="1">
    <source>
        <dbReference type="ARBA" id="ARBA00004141"/>
    </source>
</evidence>
<dbReference type="PANTHER" id="PTHR33048:SF96">
    <property type="entry name" value="INTEGRAL MEMBRANE PROTEIN"/>
    <property type="match status" value="1"/>
</dbReference>
<gene>
    <name evidence="8 10" type="ORF">P152DRAFT_380275</name>
</gene>
<feature type="domain" description="Rhodopsin" evidence="7">
    <location>
        <begin position="16"/>
        <end position="237"/>
    </location>
</feature>
<evidence type="ECO:0000256" key="6">
    <source>
        <dbReference type="SAM" id="Phobius"/>
    </source>
</evidence>
<evidence type="ECO:0000313" key="8">
    <source>
        <dbReference type="EMBL" id="KAF1809489.1"/>
    </source>
</evidence>
<keyword evidence="9" id="KW-1185">Reference proteome</keyword>
<evidence type="ECO:0000256" key="3">
    <source>
        <dbReference type="ARBA" id="ARBA00022989"/>
    </source>
</evidence>
<evidence type="ECO:0000313" key="9">
    <source>
        <dbReference type="Proteomes" id="UP000504638"/>
    </source>
</evidence>
<dbReference type="OrthoDB" id="4682787at2759"/>
<name>A0A6G1FV14_9PEZI</name>
<organism evidence="8">
    <name type="scientific">Eremomyces bilateralis CBS 781.70</name>
    <dbReference type="NCBI Taxonomy" id="1392243"/>
    <lineage>
        <taxon>Eukaryota</taxon>
        <taxon>Fungi</taxon>
        <taxon>Dikarya</taxon>
        <taxon>Ascomycota</taxon>
        <taxon>Pezizomycotina</taxon>
        <taxon>Dothideomycetes</taxon>
        <taxon>Dothideomycetes incertae sedis</taxon>
        <taxon>Eremomycetales</taxon>
        <taxon>Eremomycetaceae</taxon>
        <taxon>Eremomyces</taxon>
    </lineage>
</organism>
<dbReference type="PANTHER" id="PTHR33048">
    <property type="entry name" value="PTH11-LIKE INTEGRAL MEMBRANE PROTEIN (AFU_ORTHOLOGUE AFUA_5G11245)"/>
    <property type="match status" value="1"/>
</dbReference>
<accession>A0A6G1FV14</accession>
<protein>
    <recommendedName>
        <fullName evidence="7">Rhodopsin domain-containing protein</fullName>
    </recommendedName>
</protein>
<dbReference type="Pfam" id="PF20684">
    <property type="entry name" value="Fung_rhodopsin"/>
    <property type="match status" value="1"/>
</dbReference>
<dbReference type="InterPro" id="IPR052337">
    <property type="entry name" value="SAT4-like"/>
</dbReference>
<keyword evidence="2 6" id="KW-0812">Transmembrane</keyword>
<comment type="similarity">
    <text evidence="5">Belongs to the SAT4 family.</text>
</comment>
<reference evidence="10" key="2">
    <citation type="submission" date="2020-04" db="EMBL/GenBank/DDBJ databases">
        <authorList>
            <consortium name="NCBI Genome Project"/>
        </authorList>
    </citation>
    <scope>NUCLEOTIDE SEQUENCE</scope>
    <source>
        <strain evidence="10">CBS 781.70</strain>
    </source>
</reference>
<reference evidence="8 10" key="1">
    <citation type="submission" date="2020-01" db="EMBL/GenBank/DDBJ databases">
        <authorList>
            <consortium name="DOE Joint Genome Institute"/>
            <person name="Haridas S."/>
            <person name="Albert R."/>
            <person name="Binder M."/>
            <person name="Bloem J."/>
            <person name="Labutti K."/>
            <person name="Salamov A."/>
            <person name="Andreopoulos B."/>
            <person name="Baker S.E."/>
            <person name="Barry K."/>
            <person name="Bills G."/>
            <person name="Bluhm B.H."/>
            <person name="Cannon C."/>
            <person name="Castanera R."/>
            <person name="Culley D.E."/>
            <person name="Daum C."/>
            <person name="Ezra D."/>
            <person name="Gonzalez J.B."/>
            <person name="Henrissat B."/>
            <person name="Kuo A."/>
            <person name="Liang C."/>
            <person name="Lipzen A."/>
            <person name="Lutzoni F."/>
            <person name="Magnuson J."/>
            <person name="Mondo S."/>
            <person name="Nolan M."/>
            <person name="Ohm R."/>
            <person name="Pangilinan J."/>
            <person name="Park H.-J."/>
            <person name="Ramirez L."/>
            <person name="Alfaro M."/>
            <person name="Sun H."/>
            <person name="Tritt A."/>
            <person name="Yoshinaga Y."/>
            <person name="Zwiers L.-H."/>
            <person name="Turgeon B.G."/>
            <person name="Goodwin S.B."/>
            <person name="Spatafora J.W."/>
            <person name="Crous P.W."/>
            <person name="Grigoriev I.V."/>
        </authorList>
    </citation>
    <scope>NUCLEOTIDE SEQUENCE</scope>
    <source>
        <strain evidence="8 10">CBS 781.70</strain>
    </source>
</reference>
<evidence type="ECO:0000313" key="10">
    <source>
        <dbReference type="RefSeq" id="XP_033531120.1"/>
    </source>
</evidence>
<keyword evidence="3 6" id="KW-1133">Transmembrane helix</keyword>
<dbReference type="EMBL" id="ML975172">
    <property type="protein sequence ID" value="KAF1809489.1"/>
    <property type="molecule type" value="Genomic_DNA"/>
</dbReference>
<dbReference type="RefSeq" id="XP_033531120.1">
    <property type="nucleotide sequence ID" value="XM_033675714.1"/>
</dbReference>
<feature type="transmembrane region" description="Helical" evidence="6">
    <location>
        <begin position="63"/>
        <end position="83"/>
    </location>
</feature>
<feature type="transmembrane region" description="Helical" evidence="6">
    <location>
        <begin position="174"/>
        <end position="192"/>
    </location>
</feature>
<feature type="transmembrane region" description="Helical" evidence="6">
    <location>
        <begin position="90"/>
        <end position="113"/>
    </location>
</feature>
<evidence type="ECO:0000256" key="4">
    <source>
        <dbReference type="ARBA" id="ARBA00023136"/>
    </source>
</evidence>
<evidence type="ECO:0000259" key="7">
    <source>
        <dbReference type="Pfam" id="PF20684"/>
    </source>
</evidence>
<dbReference type="AlphaFoldDB" id="A0A6G1FV14"/>
<feature type="transmembrane region" description="Helical" evidence="6">
    <location>
        <begin position="143"/>
        <end position="162"/>
    </location>
</feature>